<evidence type="ECO:0000256" key="2">
    <source>
        <dbReference type="ARBA" id="ARBA00004651"/>
    </source>
</evidence>
<keyword evidence="5" id="KW-0597">Phosphoprotein</keyword>
<organism evidence="17 18">
    <name type="scientific">Pantoea eucrina</name>
    <dbReference type="NCBI Taxonomy" id="472693"/>
    <lineage>
        <taxon>Bacteria</taxon>
        <taxon>Pseudomonadati</taxon>
        <taxon>Pseudomonadota</taxon>
        <taxon>Gammaproteobacteria</taxon>
        <taxon>Enterobacterales</taxon>
        <taxon>Erwiniaceae</taxon>
        <taxon>Pantoea</taxon>
    </lineage>
</organism>
<dbReference type="SMART" id="SM00387">
    <property type="entry name" value="HATPase_c"/>
    <property type="match status" value="1"/>
</dbReference>
<dbReference type="EMBL" id="JAFCXS010000009">
    <property type="protein sequence ID" value="MBM0748382.1"/>
    <property type="molecule type" value="Genomic_DNA"/>
</dbReference>
<reference evidence="17 18" key="1">
    <citation type="submission" date="2021-01" db="EMBL/GenBank/DDBJ databases">
        <title>Complete genome sequence of Pantoea eucrina OB49, a heavy metal tolerant bacterium with PGPR potential isolated from wheat in Algeria.</title>
        <authorList>
            <person name="Lekired A."/>
            <person name="Ouzari I.H."/>
        </authorList>
    </citation>
    <scope>NUCLEOTIDE SEQUENCE [LARGE SCALE GENOMIC DNA]</scope>
    <source>
        <strain evidence="17 18">OB49</strain>
    </source>
</reference>
<dbReference type="CDD" id="cd00075">
    <property type="entry name" value="HATPase"/>
    <property type="match status" value="1"/>
</dbReference>
<dbReference type="PRINTS" id="PR00344">
    <property type="entry name" value="BCTRLSENSOR"/>
</dbReference>
<keyword evidence="8" id="KW-0547">Nucleotide-binding</keyword>
<dbReference type="Gene3D" id="3.30.565.10">
    <property type="entry name" value="Histidine kinase-like ATPase, C-terminal domain"/>
    <property type="match status" value="1"/>
</dbReference>
<comment type="caution">
    <text evidence="17">The sequence shown here is derived from an EMBL/GenBank/DDBJ whole genome shotgun (WGS) entry which is preliminary data.</text>
</comment>
<dbReference type="Pfam" id="PF00672">
    <property type="entry name" value="HAMP"/>
    <property type="match status" value="1"/>
</dbReference>
<evidence type="ECO:0000256" key="13">
    <source>
        <dbReference type="ARBA" id="ARBA00023136"/>
    </source>
</evidence>
<dbReference type="SMART" id="SM00304">
    <property type="entry name" value="HAMP"/>
    <property type="match status" value="1"/>
</dbReference>
<evidence type="ECO:0000256" key="12">
    <source>
        <dbReference type="ARBA" id="ARBA00023012"/>
    </source>
</evidence>
<gene>
    <name evidence="17" type="ORF">JJB79_13295</name>
</gene>
<evidence type="ECO:0000256" key="3">
    <source>
        <dbReference type="ARBA" id="ARBA00012438"/>
    </source>
</evidence>
<evidence type="ECO:0000256" key="7">
    <source>
        <dbReference type="ARBA" id="ARBA00022692"/>
    </source>
</evidence>
<dbReference type="Gene3D" id="1.10.8.500">
    <property type="entry name" value="HAMP domain in histidine kinase"/>
    <property type="match status" value="1"/>
</dbReference>
<feature type="transmembrane region" description="Helical" evidence="14">
    <location>
        <begin position="158"/>
        <end position="177"/>
    </location>
</feature>
<dbReference type="Gene3D" id="1.10.287.130">
    <property type="match status" value="1"/>
</dbReference>
<evidence type="ECO:0000256" key="4">
    <source>
        <dbReference type="ARBA" id="ARBA00022475"/>
    </source>
</evidence>
<dbReference type="CDD" id="cd06225">
    <property type="entry name" value="HAMP"/>
    <property type="match status" value="1"/>
</dbReference>
<evidence type="ECO:0000259" key="15">
    <source>
        <dbReference type="PROSITE" id="PS50109"/>
    </source>
</evidence>
<name>A0ABS1Z7Z3_9GAMM</name>
<keyword evidence="13 14" id="KW-0472">Membrane</keyword>
<protein>
    <recommendedName>
        <fullName evidence="3">histidine kinase</fullName>
        <ecNumber evidence="3">2.7.13.3</ecNumber>
    </recommendedName>
</protein>
<dbReference type="RefSeq" id="WP_203025583.1">
    <property type="nucleotide sequence ID" value="NZ_CP083448.1"/>
</dbReference>
<dbReference type="InterPro" id="IPR050398">
    <property type="entry name" value="HssS/ArlS-like"/>
</dbReference>
<dbReference type="Pfam" id="PF00512">
    <property type="entry name" value="HisKA"/>
    <property type="match status" value="1"/>
</dbReference>
<evidence type="ECO:0000313" key="17">
    <source>
        <dbReference type="EMBL" id="MBM0748382.1"/>
    </source>
</evidence>
<feature type="domain" description="HAMP" evidence="16">
    <location>
        <begin position="175"/>
        <end position="230"/>
    </location>
</feature>
<keyword evidence="6" id="KW-0808">Transferase</keyword>
<keyword evidence="7 14" id="KW-0812">Transmembrane</keyword>
<evidence type="ECO:0000256" key="5">
    <source>
        <dbReference type="ARBA" id="ARBA00022553"/>
    </source>
</evidence>
<dbReference type="Proteomes" id="UP000809137">
    <property type="component" value="Unassembled WGS sequence"/>
</dbReference>
<feature type="domain" description="Histidine kinase" evidence="15">
    <location>
        <begin position="238"/>
        <end position="450"/>
    </location>
</feature>
<dbReference type="InterPro" id="IPR005467">
    <property type="entry name" value="His_kinase_dom"/>
</dbReference>
<keyword evidence="12" id="KW-0902">Two-component regulatory system</keyword>
<dbReference type="Pfam" id="PF02518">
    <property type="entry name" value="HATPase_c"/>
    <property type="match status" value="1"/>
</dbReference>
<evidence type="ECO:0000256" key="6">
    <source>
        <dbReference type="ARBA" id="ARBA00022679"/>
    </source>
</evidence>
<evidence type="ECO:0000256" key="11">
    <source>
        <dbReference type="ARBA" id="ARBA00022989"/>
    </source>
</evidence>
<keyword evidence="4" id="KW-1003">Cell membrane</keyword>
<evidence type="ECO:0000259" key="16">
    <source>
        <dbReference type="PROSITE" id="PS50885"/>
    </source>
</evidence>
<evidence type="ECO:0000256" key="8">
    <source>
        <dbReference type="ARBA" id="ARBA00022741"/>
    </source>
</evidence>
<dbReference type="PANTHER" id="PTHR45528">
    <property type="entry name" value="SENSOR HISTIDINE KINASE CPXA"/>
    <property type="match status" value="1"/>
</dbReference>
<dbReference type="InterPro" id="IPR003594">
    <property type="entry name" value="HATPase_dom"/>
</dbReference>
<dbReference type="PROSITE" id="PS50885">
    <property type="entry name" value="HAMP"/>
    <property type="match status" value="1"/>
</dbReference>
<dbReference type="SUPFAM" id="SSF47384">
    <property type="entry name" value="Homodimeric domain of signal transducing histidine kinase"/>
    <property type="match status" value="1"/>
</dbReference>
<dbReference type="CDD" id="cd00082">
    <property type="entry name" value="HisKA"/>
    <property type="match status" value="1"/>
</dbReference>
<dbReference type="GeneID" id="84692054"/>
<dbReference type="InterPro" id="IPR004358">
    <property type="entry name" value="Sig_transdc_His_kin-like_C"/>
</dbReference>
<evidence type="ECO:0000256" key="1">
    <source>
        <dbReference type="ARBA" id="ARBA00000085"/>
    </source>
</evidence>
<evidence type="ECO:0000256" key="9">
    <source>
        <dbReference type="ARBA" id="ARBA00022777"/>
    </source>
</evidence>
<keyword evidence="9" id="KW-0418">Kinase</keyword>
<accession>A0ABS1Z7Z3</accession>
<dbReference type="InterPro" id="IPR036097">
    <property type="entry name" value="HisK_dim/P_sf"/>
</dbReference>
<comment type="subcellular location">
    <subcellularLocation>
        <location evidence="2">Cell membrane</location>
        <topology evidence="2">Multi-pass membrane protein</topology>
    </subcellularLocation>
</comment>
<comment type="catalytic activity">
    <reaction evidence="1">
        <text>ATP + protein L-histidine = ADP + protein N-phospho-L-histidine.</text>
        <dbReference type="EC" id="2.7.13.3"/>
    </reaction>
</comment>
<proteinExistence type="predicted"/>
<dbReference type="PROSITE" id="PS50109">
    <property type="entry name" value="HIS_KIN"/>
    <property type="match status" value="1"/>
</dbReference>
<dbReference type="InterPro" id="IPR003660">
    <property type="entry name" value="HAMP_dom"/>
</dbReference>
<dbReference type="InterPro" id="IPR036890">
    <property type="entry name" value="HATPase_C_sf"/>
</dbReference>
<dbReference type="SUPFAM" id="SSF55874">
    <property type="entry name" value="ATPase domain of HSP90 chaperone/DNA topoisomerase II/histidine kinase"/>
    <property type="match status" value="1"/>
</dbReference>
<keyword evidence="10" id="KW-0067">ATP-binding</keyword>
<dbReference type="EC" id="2.7.13.3" evidence="3"/>
<dbReference type="InterPro" id="IPR003661">
    <property type="entry name" value="HisK_dim/P_dom"/>
</dbReference>
<sequence>MKRSYRGRMFWKILLGFWLVFLIISQLLWLGFALSGSRHEPPDIAAVRRIVNLQMASAVSVLERGGPAALDDMMADWSAEDRQFFSVLPQRATAPRAAGRTQAAFGAPFHGPIPDVIVRQVTDADGNGWELRYDVRALRRDSTIGERPRRILNIPQPMFIFAGALGLLFSLLLAWNLTRPMRQLREGFARVASGDLSVRLWPLMRRRHDELSSVAHDFDAMVERLDTLINAREALLHDISHELRSPLARLQLATGLARQTPATVAVSLNRIDEEARRLDKMIGELLTLSRVSHESLPGEDYFDLLGLLEVVITDLRYEAQLTGVLVEFTADETADYTVRGNAELIRRGAENVLRNSLRFSQQGQVIRVDLHAEAAWLTICIRDSGPGVDHSKLSSIFDPFVRVNTPLAGKGYGLGLSIVRKVMLAHHGEVQAQNMPEDGLEVILRLPHWRKA</sequence>
<dbReference type="PANTHER" id="PTHR45528:SF1">
    <property type="entry name" value="SENSOR HISTIDINE KINASE CPXA"/>
    <property type="match status" value="1"/>
</dbReference>
<dbReference type="SMART" id="SM00388">
    <property type="entry name" value="HisKA"/>
    <property type="match status" value="1"/>
</dbReference>
<evidence type="ECO:0000256" key="14">
    <source>
        <dbReference type="SAM" id="Phobius"/>
    </source>
</evidence>
<evidence type="ECO:0000256" key="10">
    <source>
        <dbReference type="ARBA" id="ARBA00022840"/>
    </source>
</evidence>
<keyword evidence="11 14" id="KW-1133">Transmembrane helix</keyword>
<keyword evidence="18" id="KW-1185">Reference proteome</keyword>
<evidence type="ECO:0000313" key="18">
    <source>
        <dbReference type="Proteomes" id="UP000809137"/>
    </source>
</evidence>
<dbReference type="SUPFAM" id="SSF158472">
    <property type="entry name" value="HAMP domain-like"/>
    <property type="match status" value="1"/>
</dbReference>